<dbReference type="AlphaFoldDB" id="A0A383AZM9"/>
<proteinExistence type="predicted"/>
<protein>
    <submittedName>
        <fullName evidence="2">Uncharacterized protein</fullName>
    </submittedName>
</protein>
<feature type="compositionally biased region" description="Low complexity" evidence="1">
    <location>
        <begin position="33"/>
        <end position="44"/>
    </location>
</feature>
<reference evidence="2" key="1">
    <citation type="submission" date="2018-05" db="EMBL/GenBank/DDBJ databases">
        <authorList>
            <person name="Lanie J.A."/>
            <person name="Ng W.-L."/>
            <person name="Kazmierczak K.M."/>
            <person name="Andrzejewski T.M."/>
            <person name="Davidsen T.M."/>
            <person name="Wayne K.J."/>
            <person name="Tettelin H."/>
            <person name="Glass J.I."/>
            <person name="Rusch D."/>
            <person name="Podicherti R."/>
            <person name="Tsui H.-C.T."/>
            <person name="Winkler M.E."/>
        </authorList>
    </citation>
    <scope>NUCLEOTIDE SEQUENCE</scope>
</reference>
<feature type="non-terminal residue" evidence="2">
    <location>
        <position position="56"/>
    </location>
</feature>
<feature type="region of interest" description="Disordered" evidence="1">
    <location>
        <begin position="26"/>
        <end position="56"/>
    </location>
</feature>
<dbReference type="EMBL" id="UINC01196329">
    <property type="protein sequence ID" value="SVE13287.1"/>
    <property type="molecule type" value="Genomic_DNA"/>
</dbReference>
<sequence>MKKLSYFLMVGLAFTVLQVSTVAAQTGDPNIAPPTGTSGMPPMGDSCMTVPAGPDR</sequence>
<accession>A0A383AZM9</accession>
<evidence type="ECO:0000256" key="1">
    <source>
        <dbReference type="SAM" id="MobiDB-lite"/>
    </source>
</evidence>
<evidence type="ECO:0000313" key="2">
    <source>
        <dbReference type="EMBL" id="SVE13287.1"/>
    </source>
</evidence>
<organism evidence="2">
    <name type="scientific">marine metagenome</name>
    <dbReference type="NCBI Taxonomy" id="408172"/>
    <lineage>
        <taxon>unclassified sequences</taxon>
        <taxon>metagenomes</taxon>
        <taxon>ecological metagenomes</taxon>
    </lineage>
</organism>
<name>A0A383AZM9_9ZZZZ</name>
<gene>
    <name evidence="2" type="ORF">METZ01_LOCUS466141</name>
</gene>